<dbReference type="Pfam" id="PF08707">
    <property type="entry name" value="PriCT_2"/>
    <property type="match status" value="1"/>
</dbReference>
<accession>A0A0F9HJX0</accession>
<evidence type="ECO:0000313" key="2">
    <source>
        <dbReference type="EMBL" id="KKL81995.1"/>
    </source>
</evidence>
<comment type="caution">
    <text evidence="2">The sequence shown here is derived from an EMBL/GenBank/DDBJ whole genome shotgun (WGS) entry which is preliminary data.</text>
</comment>
<feature type="domain" description="Primase C-terminal 2" evidence="1">
    <location>
        <begin position="77"/>
        <end position="151"/>
    </location>
</feature>
<feature type="non-terminal residue" evidence="2">
    <location>
        <position position="244"/>
    </location>
</feature>
<sequence>MRPPGKHHKRDHWSEFWIGGEWYKSDDAAELLLDIDLTDANLVPRSADNTVPSKPLPEGISGHIEGATPGNAIDALQCLQKLSVERASNYDEWIRVGMVLHSIDPSPIMCAAWDAWSKRSSKWQEGTCADEWRTFTSDHENPVGLGTLIQWVEQDESEQKPQQRPSLERTEGDEIIRRLTFELGLSIERFIQRGAEAGTEQYYLKLRNRDEEIPIGNATALFSFSKFRTAVYVHTKRVVRIKNP</sequence>
<evidence type="ECO:0000259" key="1">
    <source>
        <dbReference type="Pfam" id="PF08707"/>
    </source>
</evidence>
<protein>
    <recommendedName>
        <fullName evidence="1">Primase C-terminal 2 domain-containing protein</fullName>
    </recommendedName>
</protein>
<dbReference type="EMBL" id="LAZR01022398">
    <property type="protein sequence ID" value="KKL81995.1"/>
    <property type="molecule type" value="Genomic_DNA"/>
</dbReference>
<proteinExistence type="predicted"/>
<dbReference type="InterPro" id="IPR014819">
    <property type="entry name" value="PriCT_2"/>
</dbReference>
<dbReference type="GO" id="GO:0016817">
    <property type="term" value="F:hydrolase activity, acting on acid anhydrides"/>
    <property type="evidence" value="ECO:0007669"/>
    <property type="project" value="InterPro"/>
</dbReference>
<reference evidence="2" key="1">
    <citation type="journal article" date="2015" name="Nature">
        <title>Complex archaea that bridge the gap between prokaryotes and eukaryotes.</title>
        <authorList>
            <person name="Spang A."/>
            <person name="Saw J.H."/>
            <person name="Jorgensen S.L."/>
            <person name="Zaremba-Niedzwiedzka K."/>
            <person name="Martijn J."/>
            <person name="Lind A.E."/>
            <person name="van Eijk R."/>
            <person name="Schleper C."/>
            <person name="Guy L."/>
            <person name="Ettema T.J."/>
        </authorList>
    </citation>
    <scope>NUCLEOTIDE SEQUENCE</scope>
</reference>
<gene>
    <name evidence="2" type="ORF">LCGC14_1989180</name>
</gene>
<name>A0A0F9HJX0_9ZZZZ</name>
<organism evidence="2">
    <name type="scientific">marine sediment metagenome</name>
    <dbReference type="NCBI Taxonomy" id="412755"/>
    <lineage>
        <taxon>unclassified sequences</taxon>
        <taxon>metagenomes</taxon>
        <taxon>ecological metagenomes</taxon>
    </lineage>
</organism>
<dbReference type="AlphaFoldDB" id="A0A0F9HJX0"/>